<gene>
    <name evidence="4" type="ORF">EVAR_84607_1</name>
</gene>
<dbReference type="PANTHER" id="PTHR47537">
    <property type="entry name" value="CUBILIN"/>
    <property type="match status" value="1"/>
</dbReference>
<dbReference type="OrthoDB" id="10037824at2759"/>
<dbReference type="EMBL" id="BGZK01000247">
    <property type="protein sequence ID" value="GBP31497.1"/>
    <property type="molecule type" value="Genomic_DNA"/>
</dbReference>
<dbReference type="Gene3D" id="2.60.120.290">
    <property type="entry name" value="Spermadhesin, CUB domain"/>
    <property type="match status" value="1"/>
</dbReference>
<dbReference type="FunFam" id="2.60.120.290:FF:000065">
    <property type="entry name" value="Uncharacterized protein, isoform E"/>
    <property type="match status" value="1"/>
</dbReference>
<dbReference type="AlphaFoldDB" id="A0A4C1UZQ7"/>
<dbReference type="InterPro" id="IPR035914">
    <property type="entry name" value="Sperma_CUB_dom_sf"/>
</dbReference>
<dbReference type="SUPFAM" id="SSF49854">
    <property type="entry name" value="Spermadhesin, CUB domain"/>
    <property type="match status" value="1"/>
</dbReference>
<dbReference type="SMART" id="SM00042">
    <property type="entry name" value="CUB"/>
    <property type="match status" value="1"/>
</dbReference>
<dbReference type="InterPro" id="IPR000859">
    <property type="entry name" value="CUB_dom"/>
</dbReference>
<evidence type="ECO:0000313" key="5">
    <source>
        <dbReference type="Proteomes" id="UP000299102"/>
    </source>
</evidence>
<dbReference type="CDD" id="cd00041">
    <property type="entry name" value="CUB"/>
    <property type="match status" value="1"/>
</dbReference>
<dbReference type="Proteomes" id="UP000299102">
    <property type="component" value="Unassembled WGS sequence"/>
</dbReference>
<protein>
    <recommendedName>
        <fullName evidence="3">CUB domain-containing protein</fullName>
    </recommendedName>
</protein>
<dbReference type="PANTHER" id="PTHR47537:SF4">
    <property type="entry name" value="GH12701P"/>
    <property type="match status" value="1"/>
</dbReference>
<organism evidence="4 5">
    <name type="scientific">Eumeta variegata</name>
    <name type="common">Bagworm moth</name>
    <name type="synonym">Eumeta japonica</name>
    <dbReference type="NCBI Taxonomy" id="151549"/>
    <lineage>
        <taxon>Eukaryota</taxon>
        <taxon>Metazoa</taxon>
        <taxon>Ecdysozoa</taxon>
        <taxon>Arthropoda</taxon>
        <taxon>Hexapoda</taxon>
        <taxon>Insecta</taxon>
        <taxon>Pterygota</taxon>
        <taxon>Neoptera</taxon>
        <taxon>Endopterygota</taxon>
        <taxon>Lepidoptera</taxon>
        <taxon>Glossata</taxon>
        <taxon>Ditrysia</taxon>
        <taxon>Tineoidea</taxon>
        <taxon>Psychidae</taxon>
        <taxon>Oiketicinae</taxon>
        <taxon>Eumeta</taxon>
    </lineage>
</organism>
<feature type="domain" description="CUB" evidence="3">
    <location>
        <begin position="208"/>
        <end position="363"/>
    </location>
</feature>
<evidence type="ECO:0000256" key="2">
    <source>
        <dbReference type="PROSITE-ProRule" id="PRU00059"/>
    </source>
</evidence>
<accession>A0A4C1UZQ7</accession>
<reference evidence="4 5" key="1">
    <citation type="journal article" date="2019" name="Commun. Biol.">
        <title>The bagworm genome reveals a unique fibroin gene that provides high tensile strength.</title>
        <authorList>
            <person name="Kono N."/>
            <person name="Nakamura H."/>
            <person name="Ohtoshi R."/>
            <person name="Tomita M."/>
            <person name="Numata K."/>
            <person name="Arakawa K."/>
        </authorList>
    </citation>
    <scope>NUCLEOTIDE SEQUENCE [LARGE SCALE GENOMIC DNA]</scope>
</reference>
<comment type="caution">
    <text evidence="4">The sequence shown here is derived from an EMBL/GenBank/DDBJ whole genome shotgun (WGS) entry which is preliminary data.</text>
</comment>
<keyword evidence="5" id="KW-1185">Reference proteome</keyword>
<sequence>MAVYAAHFDTRKGIKTYRILFDSFTLGSFTSFTQDGCPDGYMQIQEASRPQVGGCWCGTSWGPSIYYSETASITLIVRLLHLSKDQNNYNFDFRMAYKVLRKDHATVRYGGTPPSGNCLFPSFIELMYWVRRLASDLFRGRDPRKIPNNGPEADRRINRLLYYRRPLFKPRPPSYPANTSRGDDAGNAPKAAKTAEYYLGDLITGTYCSRIFTDCDRKTCRLQSPNFPGVYPRNLTCYYAVRQHEIPHGKHALIVVKQPNGQLISIRSQKALYAATQQEKSTGRELKVWQECDEVQDYVTVYDGYTTRDPVVLRFCGGGMAVPEAISSGAELLVEFTTSPFGTFLQPATSQSLHGFQLEVEVIEFH</sequence>
<dbReference type="InterPro" id="IPR053207">
    <property type="entry name" value="Non-NMDA_GluR_Accessory"/>
</dbReference>
<name>A0A4C1UZQ7_EUMVA</name>
<evidence type="ECO:0000259" key="3">
    <source>
        <dbReference type="PROSITE" id="PS01180"/>
    </source>
</evidence>
<evidence type="ECO:0000313" key="4">
    <source>
        <dbReference type="EMBL" id="GBP31497.1"/>
    </source>
</evidence>
<dbReference type="GO" id="GO:0005886">
    <property type="term" value="C:plasma membrane"/>
    <property type="evidence" value="ECO:0007669"/>
    <property type="project" value="TreeGrafter"/>
</dbReference>
<dbReference type="STRING" id="151549.A0A4C1UZQ7"/>
<comment type="caution">
    <text evidence="2">Lacks conserved residue(s) required for the propagation of feature annotation.</text>
</comment>
<evidence type="ECO:0000256" key="1">
    <source>
        <dbReference type="ARBA" id="ARBA00023157"/>
    </source>
</evidence>
<dbReference type="PROSITE" id="PS01180">
    <property type="entry name" value="CUB"/>
    <property type="match status" value="1"/>
</dbReference>
<proteinExistence type="predicted"/>
<keyword evidence="1" id="KW-1015">Disulfide bond</keyword>